<comment type="caution">
    <text evidence="2">The sequence shown here is derived from an EMBL/GenBank/DDBJ whole genome shotgun (WGS) entry which is preliminary data.</text>
</comment>
<feature type="region of interest" description="Disordered" evidence="1">
    <location>
        <begin position="91"/>
        <end position="337"/>
    </location>
</feature>
<feature type="compositionally biased region" description="Basic and acidic residues" evidence="1">
    <location>
        <begin position="211"/>
        <end position="246"/>
    </location>
</feature>
<feature type="compositionally biased region" description="Low complexity" evidence="1">
    <location>
        <begin position="36"/>
        <end position="49"/>
    </location>
</feature>
<gene>
    <name evidence="2" type="ORF">LTR77_003896</name>
</gene>
<keyword evidence="3" id="KW-1185">Reference proteome</keyword>
<accession>A0AAV9PHM1</accession>
<evidence type="ECO:0000313" key="3">
    <source>
        <dbReference type="Proteomes" id="UP001337655"/>
    </source>
</evidence>
<evidence type="ECO:0000313" key="2">
    <source>
        <dbReference type="EMBL" id="KAK5172258.1"/>
    </source>
</evidence>
<protein>
    <submittedName>
        <fullName evidence="2">Uncharacterized protein</fullName>
    </submittedName>
</protein>
<organism evidence="2 3">
    <name type="scientific">Saxophila tyrrhenica</name>
    <dbReference type="NCBI Taxonomy" id="1690608"/>
    <lineage>
        <taxon>Eukaryota</taxon>
        <taxon>Fungi</taxon>
        <taxon>Dikarya</taxon>
        <taxon>Ascomycota</taxon>
        <taxon>Pezizomycotina</taxon>
        <taxon>Dothideomycetes</taxon>
        <taxon>Dothideomycetidae</taxon>
        <taxon>Mycosphaerellales</taxon>
        <taxon>Extremaceae</taxon>
        <taxon>Saxophila</taxon>
    </lineage>
</organism>
<dbReference type="GeneID" id="89925242"/>
<feature type="region of interest" description="Disordered" evidence="1">
    <location>
        <begin position="1"/>
        <end position="71"/>
    </location>
</feature>
<feature type="compositionally biased region" description="Basic and acidic residues" evidence="1">
    <location>
        <begin position="308"/>
        <end position="337"/>
    </location>
</feature>
<feature type="compositionally biased region" description="Basic and acidic residues" evidence="1">
    <location>
        <begin position="270"/>
        <end position="288"/>
    </location>
</feature>
<feature type="compositionally biased region" description="Basic and acidic residues" evidence="1">
    <location>
        <begin position="179"/>
        <end position="191"/>
    </location>
</feature>
<reference evidence="2 3" key="1">
    <citation type="submission" date="2023-08" db="EMBL/GenBank/DDBJ databases">
        <title>Black Yeasts Isolated from many extreme environments.</title>
        <authorList>
            <person name="Coleine C."/>
            <person name="Stajich J.E."/>
            <person name="Selbmann L."/>
        </authorList>
    </citation>
    <scope>NUCLEOTIDE SEQUENCE [LARGE SCALE GENOMIC DNA]</scope>
    <source>
        <strain evidence="2 3">CCFEE 5935</strain>
    </source>
</reference>
<name>A0AAV9PHM1_9PEZI</name>
<proteinExistence type="predicted"/>
<dbReference type="RefSeq" id="XP_064661102.1">
    <property type="nucleotide sequence ID" value="XM_064801151.1"/>
</dbReference>
<feature type="compositionally biased region" description="Polar residues" evidence="1">
    <location>
        <begin position="1"/>
        <end position="18"/>
    </location>
</feature>
<dbReference type="AlphaFoldDB" id="A0AAV9PHM1"/>
<dbReference type="EMBL" id="JAVRRT010000005">
    <property type="protein sequence ID" value="KAK5172258.1"/>
    <property type="molecule type" value="Genomic_DNA"/>
</dbReference>
<evidence type="ECO:0000256" key="1">
    <source>
        <dbReference type="SAM" id="MobiDB-lite"/>
    </source>
</evidence>
<dbReference type="Proteomes" id="UP001337655">
    <property type="component" value="Unassembled WGS sequence"/>
</dbReference>
<feature type="compositionally biased region" description="Low complexity" evidence="1">
    <location>
        <begin position="131"/>
        <end position="152"/>
    </location>
</feature>
<sequence length="337" mass="33639">MSTTENNPDVNVSSNPTHQEGIDHITAHSSAGGGSAPPASNPGSDDPSAGIAKDNGGVSGAAFVGSPVSSENKGYVAGAVEMARSYLPASLAGMNLGGGAGKDADVAPAETLAPEGGEKQEDSGVAGGAVAGAAAATTAATAAVVGGSTTSGESVEQAKQDSSSSSTAPIYSPLVPSSEPERSATETKDEPMADAAPQKENAAPVSAPAPTEEKKDDAPAEKEGGEEGGRKVSHAMKETWPKENRDAIPTAGGEQLGKKHWGESDTIPDAGKKEEKVSSAEGQPDEKTQSNTAANTGGAKPPVSGDVSGDHSEKETGGEKPKFADKMKEKLHMGSKQ</sequence>